<evidence type="ECO:0000313" key="3">
    <source>
        <dbReference type="EMBL" id="PNS00095.1"/>
    </source>
</evidence>
<dbReference type="RefSeq" id="WP_103076707.1">
    <property type="nucleotide sequence ID" value="NZ_AZRN01000012.1"/>
</dbReference>
<dbReference type="GO" id="GO:0016757">
    <property type="term" value="F:glycosyltransferase activity"/>
    <property type="evidence" value="ECO:0007669"/>
    <property type="project" value="InterPro"/>
</dbReference>
<evidence type="ECO:0000313" key="4">
    <source>
        <dbReference type="Proteomes" id="UP000236604"/>
    </source>
</evidence>
<reference evidence="3 4" key="1">
    <citation type="submission" date="2013-12" db="EMBL/GenBank/DDBJ databases">
        <title>Comparative genomics of Petrotoga isolates.</title>
        <authorList>
            <person name="Nesbo C.L."/>
            <person name="Charchuk R."/>
            <person name="Chow K."/>
        </authorList>
    </citation>
    <scope>NUCLEOTIDE SEQUENCE [LARGE SCALE GENOMIC DNA]</scope>
    <source>
        <strain evidence="3 4">DSM 14811</strain>
    </source>
</reference>
<dbReference type="Proteomes" id="UP000236604">
    <property type="component" value="Unassembled WGS sequence"/>
</dbReference>
<dbReference type="InterPro" id="IPR028098">
    <property type="entry name" value="Glyco_trans_4-like_N"/>
</dbReference>
<feature type="domain" description="Glycosyltransferase subfamily 4-like N-terminal" evidence="2">
    <location>
        <begin position="4"/>
        <end position="148"/>
    </location>
</feature>
<comment type="caution">
    <text evidence="3">The sequence shown here is derived from an EMBL/GenBank/DDBJ whole genome shotgun (WGS) entry which is preliminary data.</text>
</comment>
<dbReference type="Pfam" id="PF13477">
    <property type="entry name" value="Glyco_trans_4_2"/>
    <property type="match status" value="1"/>
</dbReference>
<accession>A0A2K1PBC7</accession>
<evidence type="ECO:0000259" key="1">
    <source>
        <dbReference type="Pfam" id="PF00534"/>
    </source>
</evidence>
<dbReference type="PANTHER" id="PTHR12526">
    <property type="entry name" value="GLYCOSYLTRANSFERASE"/>
    <property type="match status" value="1"/>
</dbReference>
<proteinExistence type="predicted"/>
<dbReference type="Pfam" id="PF00534">
    <property type="entry name" value="Glycos_transf_1"/>
    <property type="match status" value="1"/>
</dbReference>
<dbReference type="AlphaFoldDB" id="A0A2K1PBC7"/>
<dbReference type="PANTHER" id="PTHR12526:SF630">
    <property type="entry name" value="GLYCOSYLTRANSFERASE"/>
    <property type="match status" value="1"/>
</dbReference>
<keyword evidence="4" id="KW-1185">Reference proteome</keyword>
<name>A0A2K1PBC7_9BACT</name>
<dbReference type="SUPFAM" id="SSF53756">
    <property type="entry name" value="UDP-Glycosyltransferase/glycogen phosphorylase"/>
    <property type="match status" value="1"/>
</dbReference>
<evidence type="ECO:0000259" key="2">
    <source>
        <dbReference type="Pfam" id="PF13477"/>
    </source>
</evidence>
<protein>
    <submittedName>
        <fullName evidence="3">Glycosyl transferase</fullName>
    </submittedName>
</protein>
<feature type="domain" description="Glycosyl transferase family 1" evidence="1">
    <location>
        <begin position="182"/>
        <end position="342"/>
    </location>
</feature>
<organism evidence="3 4">
    <name type="scientific">Petrotoga mexicana DSM 14811</name>
    <dbReference type="NCBI Taxonomy" id="1122954"/>
    <lineage>
        <taxon>Bacteria</taxon>
        <taxon>Thermotogati</taxon>
        <taxon>Thermotogota</taxon>
        <taxon>Thermotogae</taxon>
        <taxon>Petrotogales</taxon>
        <taxon>Petrotogaceae</taxon>
        <taxon>Petrotoga</taxon>
    </lineage>
</organism>
<dbReference type="InterPro" id="IPR001296">
    <property type="entry name" value="Glyco_trans_1"/>
</dbReference>
<dbReference type="EMBL" id="AZRN01000012">
    <property type="protein sequence ID" value="PNS00095.1"/>
    <property type="molecule type" value="Genomic_DNA"/>
</dbReference>
<dbReference type="Gene3D" id="3.40.50.2000">
    <property type="entry name" value="Glycogen Phosphorylase B"/>
    <property type="match status" value="2"/>
</dbReference>
<gene>
    <name evidence="3" type="ORF">X927_03540</name>
</gene>
<sequence length="366" mass="42587">MPKKILILANHIDWVFSLRKELIERFIKDYSVIISIPYKKTEKIEYFKNLGCDFEYIKYEARSTNIFKELDLIKEYKKIIKQIKPDIILTYTIKPNIYGTYVAKKYKIPIILNITGLGSGFNNNSIKHLVTNMYKYACKNASFIFFQNKENYKYFIDNKIAEKAKSKILPGSGVNLEKFKPTKKSKDDGITRFLFIGRIMKEKGIEEYLEAAKYISNKYTNVEFQILGPFEEEKYKDVIINLNNTKIKYLGKSDDVRKEIKEVDCIINPTYHEGMSNVLLEGAAMGKSLIATNIPGCKEIVEDGVNGYLFEPKNTQKLIEKIEQFLKLSSSEREKLGRAGRQKVEENFDRNIVIKAYLETIRKILN</sequence>
<dbReference type="CDD" id="cd03808">
    <property type="entry name" value="GT4_CapM-like"/>
    <property type="match status" value="1"/>
</dbReference>
<keyword evidence="3" id="KW-0808">Transferase</keyword>